<feature type="compositionally biased region" description="Basic and acidic residues" evidence="1">
    <location>
        <begin position="259"/>
        <end position="275"/>
    </location>
</feature>
<dbReference type="RefSeq" id="WP_271198814.1">
    <property type="nucleotide sequence ID" value="NZ_BSFL01000001.1"/>
</dbReference>
<feature type="transmembrane region" description="Helical" evidence="2">
    <location>
        <begin position="6"/>
        <end position="25"/>
    </location>
</feature>
<name>A0A9W6N5E8_9HYPH</name>
<feature type="region of interest" description="Disordered" evidence="1">
    <location>
        <begin position="251"/>
        <end position="275"/>
    </location>
</feature>
<gene>
    <name evidence="3" type="ORF">GCM10008174_00240</name>
</gene>
<dbReference type="EMBL" id="BSFL01000001">
    <property type="protein sequence ID" value="GLK78283.1"/>
    <property type="molecule type" value="Genomic_DNA"/>
</dbReference>
<sequence>MTLAFGAIGFVIVLWWSATGAIFYLDRLPRRALAWSITAATVVLIASLVGLGASAQVATPVGAFAAFACAIGIWGWNELLFLTGAITGPNREPAARGLSGWPRFRAAAASVIHHEVVIAASGVAVAALSAAGPNRVGLWTFLVLWAMRLSAKLNIFVGVPNPGERFLPDHLAYLAGHFRTAPVGAFFAVSITLATGALALIAAFGAGQEPSAFEVAGVTLVATLLALAVVEHVFLALPWDSAALWGGKRLSRPSGDVNSRCDESDPKRLLHPAEA</sequence>
<comment type="caution">
    <text evidence="3">The sequence shown here is derived from an EMBL/GenBank/DDBJ whole genome shotgun (WGS) entry which is preliminary data.</text>
</comment>
<keyword evidence="2" id="KW-0472">Membrane</keyword>
<feature type="transmembrane region" description="Helical" evidence="2">
    <location>
        <begin position="180"/>
        <end position="204"/>
    </location>
</feature>
<dbReference type="Proteomes" id="UP001143309">
    <property type="component" value="Unassembled WGS sequence"/>
</dbReference>
<keyword evidence="2" id="KW-0812">Transmembrane</keyword>
<keyword evidence="4" id="KW-1185">Reference proteome</keyword>
<evidence type="ECO:0008006" key="5">
    <source>
        <dbReference type="Google" id="ProtNLM"/>
    </source>
</evidence>
<protein>
    <recommendedName>
        <fullName evidence="5">Photosynthetic complex assembly protein 2</fullName>
    </recommendedName>
</protein>
<evidence type="ECO:0000313" key="4">
    <source>
        <dbReference type="Proteomes" id="UP001143309"/>
    </source>
</evidence>
<evidence type="ECO:0000256" key="2">
    <source>
        <dbReference type="SAM" id="Phobius"/>
    </source>
</evidence>
<accession>A0A9W6N5E8</accession>
<reference evidence="3" key="1">
    <citation type="journal article" date="2014" name="Int. J. Syst. Evol. Microbiol.">
        <title>Complete genome sequence of Corynebacterium casei LMG S-19264T (=DSM 44701T), isolated from a smear-ripened cheese.</title>
        <authorList>
            <consortium name="US DOE Joint Genome Institute (JGI-PGF)"/>
            <person name="Walter F."/>
            <person name="Albersmeier A."/>
            <person name="Kalinowski J."/>
            <person name="Ruckert C."/>
        </authorList>
    </citation>
    <scope>NUCLEOTIDE SEQUENCE</scope>
    <source>
        <strain evidence="3">VKM B-2748</strain>
    </source>
</reference>
<dbReference type="InterPro" id="IPR017496">
    <property type="entry name" value="Photo_alph_chp2"/>
</dbReference>
<feature type="transmembrane region" description="Helical" evidence="2">
    <location>
        <begin position="32"/>
        <end position="55"/>
    </location>
</feature>
<reference evidence="3" key="2">
    <citation type="submission" date="2023-01" db="EMBL/GenBank/DDBJ databases">
        <authorList>
            <person name="Sun Q."/>
            <person name="Evtushenko L."/>
        </authorList>
    </citation>
    <scope>NUCLEOTIDE SEQUENCE</scope>
    <source>
        <strain evidence="3">VKM B-2748</strain>
    </source>
</reference>
<dbReference type="AlphaFoldDB" id="A0A9W6N5E8"/>
<evidence type="ECO:0000313" key="3">
    <source>
        <dbReference type="EMBL" id="GLK78283.1"/>
    </source>
</evidence>
<organism evidence="3 4">
    <name type="scientific">Methylopila turkensis</name>
    <dbReference type="NCBI Taxonomy" id="1437816"/>
    <lineage>
        <taxon>Bacteria</taxon>
        <taxon>Pseudomonadati</taxon>
        <taxon>Pseudomonadota</taxon>
        <taxon>Alphaproteobacteria</taxon>
        <taxon>Hyphomicrobiales</taxon>
        <taxon>Methylopilaceae</taxon>
        <taxon>Methylopila</taxon>
    </lineage>
</organism>
<dbReference type="Pfam" id="PF12291">
    <property type="entry name" value="DUF3623"/>
    <property type="match status" value="1"/>
</dbReference>
<proteinExistence type="predicted"/>
<dbReference type="NCBIfam" id="TIGR03055">
    <property type="entry name" value="photo_alph_chp2"/>
    <property type="match status" value="1"/>
</dbReference>
<keyword evidence="2" id="KW-1133">Transmembrane helix</keyword>
<feature type="transmembrane region" description="Helical" evidence="2">
    <location>
        <begin position="216"/>
        <end position="239"/>
    </location>
</feature>
<feature type="transmembrane region" description="Helical" evidence="2">
    <location>
        <begin position="61"/>
        <end position="86"/>
    </location>
</feature>
<evidence type="ECO:0000256" key="1">
    <source>
        <dbReference type="SAM" id="MobiDB-lite"/>
    </source>
</evidence>